<accession>A0A0C9V5X4</accession>
<organism evidence="1 2">
    <name type="scientific">Hydnomerulius pinastri MD-312</name>
    <dbReference type="NCBI Taxonomy" id="994086"/>
    <lineage>
        <taxon>Eukaryota</taxon>
        <taxon>Fungi</taxon>
        <taxon>Dikarya</taxon>
        <taxon>Basidiomycota</taxon>
        <taxon>Agaricomycotina</taxon>
        <taxon>Agaricomycetes</taxon>
        <taxon>Agaricomycetidae</taxon>
        <taxon>Boletales</taxon>
        <taxon>Boletales incertae sedis</taxon>
        <taxon>Leucogyrophana</taxon>
    </lineage>
</organism>
<evidence type="ECO:0000313" key="2">
    <source>
        <dbReference type="Proteomes" id="UP000053820"/>
    </source>
</evidence>
<dbReference type="AlphaFoldDB" id="A0A0C9V5X4"/>
<name>A0A0C9V5X4_9AGAM</name>
<dbReference type="OrthoDB" id="2667096at2759"/>
<reference evidence="1 2" key="1">
    <citation type="submission" date="2014-04" db="EMBL/GenBank/DDBJ databases">
        <title>Evolutionary Origins and Diversification of the Mycorrhizal Mutualists.</title>
        <authorList>
            <consortium name="DOE Joint Genome Institute"/>
            <consortium name="Mycorrhizal Genomics Consortium"/>
            <person name="Kohler A."/>
            <person name="Kuo A."/>
            <person name="Nagy L.G."/>
            <person name="Floudas D."/>
            <person name="Copeland A."/>
            <person name="Barry K.W."/>
            <person name="Cichocki N."/>
            <person name="Veneault-Fourrey C."/>
            <person name="LaButti K."/>
            <person name="Lindquist E.A."/>
            <person name="Lipzen A."/>
            <person name="Lundell T."/>
            <person name="Morin E."/>
            <person name="Murat C."/>
            <person name="Riley R."/>
            <person name="Ohm R."/>
            <person name="Sun H."/>
            <person name="Tunlid A."/>
            <person name="Henrissat B."/>
            <person name="Grigoriev I.V."/>
            <person name="Hibbett D.S."/>
            <person name="Martin F."/>
        </authorList>
    </citation>
    <scope>NUCLEOTIDE SEQUENCE [LARGE SCALE GENOMIC DNA]</scope>
    <source>
        <strain evidence="1 2">MD-312</strain>
    </source>
</reference>
<proteinExistence type="predicted"/>
<dbReference type="EMBL" id="KN839866">
    <property type="protein sequence ID" value="KIJ60999.1"/>
    <property type="molecule type" value="Genomic_DNA"/>
</dbReference>
<dbReference type="HOGENOM" id="CLU_1652379_0_0_1"/>
<gene>
    <name evidence="1" type="ORF">HYDPIDRAFT_31697</name>
</gene>
<dbReference type="Proteomes" id="UP000053820">
    <property type="component" value="Unassembled WGS sequence"/>
</dbReference>
<protein>
    <submittedName>
        <fullName evidence="1">Uncharacterized protein</fullName>
    </submittedName>
</protein>
<sequence length="160" mass="17611">MANIIGVQELAQRPVPRDIPEELRTGEEGDEKSIYSQESADPGLHSFLISIPIVPDIKLERKATVKAPGPEPLVDLDALLQKLSLLSLHVRRSRDVHSPPHHYRRADLETYASALVNVDVSELAYTQGLLKAGPHDQRMLVEHSTLRAPNAPVAGALVLR</sequence>
<evidence type="ECO:0000313" key="1">
    <source>
        <dbReference type="EMBL" id="KIJ60999.1"/>
    </source>
</evidence>
<keyword evidence="2" id="KW-1185">Reference proteome</keyword>